<name>A0A7S3Q902_9STRA</name>
<dbReference type="PANTHER" id="PTHR24180">
    <property type="entry name" value="CYCLIN-DEPENDENT KINASE INHIBITOR 2C-RELATED"/>
    <property type="match status" value="1"/>
</dbReference>
<proteinExistence type="predicted"/>
<evidence type="ECO:0000256" key="3">
    <source>
        <dbReference type="SAM" id="MobiDB-lite"/>
    </source>
</evidence>
<dbReference type="InterPro" id="IPR036770">
    <property type="entry name" value="Ankyrin_rpt-contain_sf"/>
</dbReference>
<dbReference type="SMART" id="SM00248">
    <property type="entry name" value="ANK"/>
    <property type="match status" value="4"/>
</dbReference>
<accession>A0A7S3Q902</accession>
<keyword evidence="2" id="KW-0040">ANK repeat</keyword>
<dbReference type="InterPro" id="IPR002110">
    <property type="entry name" value="Ankyrin_rpt"/>
</dbReference>
<dbReference type="Gene3D" id="1.25.40.20">
    <property type="entry name" value="Ankyrin repeat-containing domain"/>
    <property type="match status" value="1"/>
</dbReference>
<organism evidence="4">
    <name type="scientific">Chaetoceros debilis</name>
    <dbReference type="NCBI Taxonomy" id="122233"/>
    <lineage>
        <taxon>Eukaryota</taxon>
        <taxon>Sar</taxon>
        <taxon>Stramenopiles</taxon>
        <taxon>Ochrophyta</taxon>
        <taxon>Bacillariophyta</taxon>
        <taxon>Coscinodiscophyceae</taxon>
        <taxon>Chaetocerotophycidae</taxon>
        <taxon>Chaetocerotales</taxon>
        <taxon>Chaetocerotaceae</taxon>
        <taxon>Chaetoceros</taxon>
    </lineage>
</organism>
<evidence type="ECO:0000313" key="4">
    <source>
        <dbReference type="EMBL" id="CAE0469848.1"/>
    </source>
</evidence>
<dbReference type="SUPFAM" id="SSF48403">
    <property type="entry name" value="Ankyrin repeat"/>
    <property type="match status" value="1"/>
</dbReference>
<dbReference type="PANTHER" id="PTHR24180:SF45">
    <property type="entry name" value="POLY [ADP-RIBOSE] POLYMERASE TANKYRASE"/>
    <property type="match status" value="1"/>
</dbReference>
<feature type="region of interest" description="Disordered" evidence="3">
    <location>
        <begin position="1"/>
        <end position="20"/>
    </location>
</feature>
<reference evidence="4" key="1">
    <citation type="submission" date="2021-01" db="EMBL/GenBank/DDBJ databases">
        <authorList>
            <person name="Corre E."/>
            <person name="Pelletier E."/>
            <person name="Niang G."/>
            <person name="Scheremetjew M."/>
            <person name="Finn R."/>
            <person name="Kale V."/>
            <person name="Holt S."/>
            <person name="Cochrane G."/>
            <person name="Meng A."/>
            <person name="Brown T."/>
            <person name="Cohen L."/>
        </authorList>
    </citation>
    <scope>NUCLEOTIDE SEQUENCE</scope>
    <source>
        <strain evidence="4">MM31A-1</strain>
    </source>
</reference>
<keyword evidence="1" id="KW-0677">Repeat</keyword>
<feature type="compositionally biased region" description="Basic and acidic residues" evidence="3">
    <location>
        <begin position="1"/>
        <end position="10"/>
    </location>
</feature>
<gene>
    <name evidence="4" type="ORF">CDEB00056_LOCUS14701</name>
</gene>
<sequence>MIFKRSRNDQNMEDLAASSSGKRTRLNLVHHFSTIENSQCFFQSQQQQQQQQSYPVLIHEAVHDNLIVRLLEADRIAEAYQRCITHPQECIPIPILIKRESDACKKEDGDDEHEGSQDVNVLFEATPLGIACRKFHLKHDASANASASFRGPKRNFICTSYQNIRNGMIASASPQRIGIGEDNNIYIGCPFPQQSATPTQIQLIRALYNACPQQIRCSQMKKGRTPLLDAVSNPNATLELRKFIIDADCKYTYDESISFSKSTLPACKSGNDFEEQSQHNYHLSECFAMKTGDSNGLLPLHHLINQVRRNAMITSENKTTIESIRYMIQRCPDLVEVRKDAERNENDPNSIPSTFKSPGKGMFSRGVEISPLIHLLSQKVGTRHQGDTFMKPIIDCAEILLGANSFLVQSKSVMSRCTPLHMALRNGYDENDALITLLLKHDTHGYQIRERNIFGDLAIHVAASIGVKERIFKILLNHILSVAKWTKELQQNINVLEPIDVPSPYIWSMNKAGYTPIHLMWMRHFHRNKIQYPISTRSLGRVEKRGIYHEALESAVGELLNRVAAEEVIENEDIHQIATEILGSFWNYLLLYLRACKISQSIHRREPKFDGDGFKFLHSVCALACPMLPRPILDLALNVFPHHINELDEDGRNPLHYACVSYLALERTYMGLPAINDGWKENDSELPITHNKFSTLGEIIELNPIGVSISDNYGLLPLNYAIENEKCLIKMTRKFKGFQEWCVRRSGGHCVLNCNKALEKLIKANPDGLEWRDPTNHFLPFIQCAAESEGNSTASIYNLLRISPGEISSSINNDTAVAMELS</sequence>
<evidence type="ECO:0000256" key="2">
    <source>
        <dbReference type="ARBA" id="ARBA00023043"/>
    </source>
</evidence>
<dbReference type="InterPro" id="IPR051637">
    <property type="entry name" value="Ank_repeat_dom-contain_49"/>
</dbReference>
<protein>
    <submittedName>
        <fullName evidence="4">Uncharacterized protein</fullName>
    </submittedName>
</protein>
<dbReference type="AlphaFoldDB" id="A0A7S3Q902"/>
<dbReference type="EMBL" id="HBIO01019118">
    <property type="protein sequence ID" value="CAE0469848.1"/>
    <property type="molecule type" value="Transcribed_RNA"/>
</dbReference>
<evidence type="ECO:0000256" key="1">
    <source>
        <dbReference type="ARBA" id="ARBA00022737"/>
    </source>
</evidence>